<evidence type="ECO:0000256" key="1">
    <source>
        <dbReference type="ARBA" id="ARBA00004123"/>
    </source>
</evidence>
<dbReference type="Proteomes" id="UP001153636">
    <property type="component" value="Chromosome 3"/>
</dbReference>
<dbReference type="CDD" id="cd07982">
    <property type="entry name" value="HFD_TAF10"/>
    <property type="match status" value="1"/>
</dbReference>
<sequence>MNQEEKMIEDNNMTLGQPLSDFLLQLEDYTPTIPDAVTSYYLRSSGLEPKDPRLVRLISIAAQKFISDIANDALQHCKMRSTNSSSHSGSKVKVKKESLSSQISLFALFAYEETKHNMFFNFFTHFCTIYISLVVCTPFCLLIS</sequence>
<dbReference type="GO" id="GO:0006367">
    <property type="term" value="P:transcription initiation at RNA polymerase II promoter"/>
    <property type="evidence" value="ECO:0007669"/>
    <property type="project" value="TreeGrafter"/>
</dbReference>
<dbReference type="PANTHER" id="PTHR21242">
    <property type="entry name" value="TRANSCRIPTION INITIATION FACTOR TFIID SUBUNIT 10"/>
    <property type="match status" value="1"/>
</dbReference>
<comment type="subcellular location">
    <subcellularLocation>
        <location evidence="1">Nucleus</location>
    </subcellularLocation>
</comment>
<organism evidence="7 8">
    <name type="scientific">Psylliodes chrysocephalus</name>
    <dbReference type="NCBI Taxonomy" id="3402493"/>
    <lineage>
        <taxon>Eukaryota</taxon>
        <taxon>Metazoa</taxon>
        <taxon>Ecdysozoa</taxon>
        <taxon>Arthropoda</taxon>
        <taxon>Hexapoda</taxon>
        <taxon>Insecta</taxon>
        <taxon>Pterygota</taxon>
        <taxon>Neoptera</taxon>
        <taxon>Endopterygota</taxon>
        <taxon>Coleoptera</taxon>
        <taxon>Polyphaga</taxon>
        <taxon>Cucujiformia</taxon>
        <taxon>Chrysomeloidea</taxon>
        <taxon>Chrysomelidae</taxon>
        <taxon>Galerucinae</taxon>
        <taxon>Alticini</taxon>
        <taxon>Psylliodes</taxon>
    </lineage>
</organism>
<keyword evidence="3" id="KW-0804">Transcription</keyword>
<name>A0A9P0GD78_9CUCU</name>
<evidence type="ECO:0000256" key="4">
    <source>
        <dbReference type="ARBA" id="ARBA00023242"/>
    </source>
</evidence>
<feature type="transmembrane region" description="Helical" evidence="6">
    <location>
        <begin position="122"/>
        <end position="143"/>
    </location>
</feature>
<evidence type="ECO:0000313" key="7">
    <source>
        <dbReference type="EMBL" id="CAH1109083.1"/>
    </source>
</evidence>
<proteinExistence type="inferred from homology"/>
<keyword evidence="8" id="KW-1185">Reference proteome</keyword>
<dbReference type="GO" id="GO:1990841">
    <property type="term" value="F:promoter-specific chromatin binding"/>
    <property type="evidence" value="ECO:0007669"/>
    <property type="project" value="TreeGrafter"/>
</dbReference>
<keyword evidence="6" id="KW-0812">Transmembrane</keyword>
<comment type="similarity">
    <text evidence="5">Belongs to the TAF10 family.</text>
</comment>
<evidence type="ECO:0000313" key="8">
    <source>
        <dbReference type="Proteomes" id="UP001153636"/>
    </source>
</evidence>
<reference evidence="7" key="1">
    <citation type="submission" date="2022-01" db="EMBL/GenBank/DDBJ databases">
        <authorList>
            <person name="King R."/>
        </authorList>
    </citation>
    <scope>NUCLEOTIDE SEQUENCE</scope>
</reference>
<keyword evidence="6" id="KW-1133">Transmembrane helix</keyword>
<evidence type="ECO:0000256" key="3">
    <source>
        <dbReference type="ARBA" id="ARBA00023163"/>
    </source>
</evidence>
<dbReference type="PANTHER" id="PTHR21242:SF0">
    <property type="entry name" value="TRANSCRIPTION INITIATION FACTOR TFIID SUBUNIT 10"/>
    <property type="match status" value="1"/>
</dbReference>
<dbReference type="Pfam" id="PF03540">
    <property type="entry name" value="TAF10"/>
    <property type="match status" value="1"/>
</dbReference>
<evidence type="ECO:0008006" key="9">
    <source>
        <dbReference type="Google" id="ProtNLM"/>
    </source>
</evidence>
<dbReference type="EMBL" id="OV651815">
    <property type="protein sequence ID" value="CAH1109083.1"/>
    <property type="molecule type" value="Genomic_DNA"/>
</dbReference>
<dbReference type="OrthoDB" id="154356at2759"/>
<evidence type="ECO:0000256" key="5">
    <source>
        <dbReference type="ARBA" id="ARBA00025730"/>
    </source>
</evidence>
<keyword evidence="2" id="KW-0805">Transcription regulation</keyword>
<dbReference type="InterPro" id="IPR003923">
    <property type="entry name" value="TAF10"/>
</dbReference>
<dbReference type="GO" id="GO:0000124">
    <property type="term" value="C:SAGA complex"/>
    <property type="evidence" value="ECO:0007669"/>
    <property type="project" value="TreeGrafter"/>
</dbReference>
<keyword evidence="4" id="KW-0539">Nucleus</keyword>
<dbReference type="GO" id="GO:0005669">
    <property type="term" value="C:transcription factor TFIID complex"/>
    <property type="evidence" value="ECO:0007669"/>
    <property type="project" value="TreeGrafter"/>
</dbReference>
<accession>A0A9P0GD78</accession>
<dbReference type="GO" id="GO:0016251">
    <property type="term" value="F:RNA polymerase II general transcription initiation factor activity"/>
    <property type="evidence" value="ECO:0007669"/>
    <property type="project" value="TreeGrafter"/>
</dbReference>
<evidence type="ECO:0000256" key="2">
    <source>
        <dbReference type="ARBA" id="ARBA00023015"/>
    </source>
</evidence>
<evidence type="ECO:0000256" key="6">
    <source>
        <dbReference type="SAM" id="Phobius"/>
    </source>
</evidence>
<gene>
    <name evidence="7" type="ORF">PSYICH_LOCUS9677</name>
</gene>
<protein>
    <recommendedName>
        <fullName evidence="9">Transcription initiation factor TFIID subunit 10</fullName>
    </recommendedName>
</protein>
<dbReference type="AlphaFoldDB" id="A0A9P0GD78"/>
<keyword evidence="6" id="KW-0472">Membrane</keyword>
<dbReference type="PRINTS" id="PR01443">
    <property type="entry name" value="TFIID30KDSUB"/>
</dbReference>